<dbReference type="InterPro" id="IPR036241">
    <property type="entry name" value="NSFL1C_SEP_dom_sf"/>
</dbReference>
<evidence type="ECO:0000313" key="5">
    <source>
        <dbReference type="Proteomes" id="UP000785679"/>
    </source>
</evidence>
<dbReference type="SMART" id="SM00166">
    <property type="entry name" value="UBX"/>
    <property type="match status" value="1"/>
</dbReference>
<comment type="caution">
    <text evidence="4">The sequence shown here is derived from an EMBL/GenBank/DDBJ whole genome shotgun (WGS) entry which is preliminary data.</text>
</comment>
<dbReference type="SUPFAM" id="SSF54236">
    <property type="entry name" value="Ubiquitin-like"/>
    <property type="match status" value="1"/>
</dbReference>
<dbReference type="SUPFAM" id="SSF102848">
    <property type="entry name" value="NSFL1 (p97 ATPase) cofactor p47, SEP domain"/>
    <property type="match status" value="1"/>
</dbReference>
<dbReference type="SMART" id="SM00553">
    <property type="entry name" value="SEP"/>
    <property type="match status" value="1"/>
</dbReference>
<dbReference type="GO" id="GO:0031468">
    <property type="term" value="P:nuclear membrane reassembly"/>
    <property type="evidence" value="ECO:0007669"/>
    <property type="project" value="TreeGrafter"/>
</dbReference>
<dbReference type="OrthoDB" id="25887at2759"/>
<organism evidence="4 5">
    <name type="scientific">Halteria grandinella</name>
    <dbReference type="NCBI Taxonomy" id="5974"/>
    <lineage>
        <taxon>Eukaryota</taxon>
        <taxon>Sar</taxon>
        <taxon>Alveolata</taxon>
        <taxon>Ciliophora</taxon>
        <taxon>Intramacronucleata</taxon>
        <taxon>Spirotrichea</taxon>
        <taxon>Stichotrichia</taxon>
        <taxon>Sporadotrichida</taxon>
        <taxon>Halteriidae</taxon>
        <taxon>Halteria</taxon>
    </lineage>
</organism>
<feature type="domain" description="SEP" evidence="3">
    <location>
        <begin position="33"/>
        <end position="98"/>
    </location>
</feature>
<dbReference type="PANTHER" id="PTHR23333:SF20">
    <property type="entry name" value="NSFL1 COFACTOR P47"/>
    <property type="match status" value="1"/>
</dbReference>
<dbReference type="GO" id="GO:0043130">
    <property type="term" value="F:ubiquitin binding"/>
    <property type="evidence" value="ECO:0007669"/>
    <property type="project" value="TreeGrafter"/>
</dbReference>
<keyword evidence="5" id="KW-1185">Reference proteome</keyword>
<evidence type="ECO:0000313" key="4">
    <source>
        <dbReference type="EMBL" id="TNV87027.1"/>
    </source>
</evidence>
<evidence type="ECO:0000259" key="2">
    <source>
        <dbReference type="PROSITE" id="PS50033"/>
    </source>
</evidence>
<dbReference type="GO" id="GO:0043161">
    <property type="term" value="P:proteasome-mediated ubiquitin-dependent protein catabolic process"/>
    <property type="evidence" value="ECO:0007669"/>
    <property type="project" value="TreeGrafter"/>
</dbReference>
<dbReference type="Gene3D" id="3.10.20.90">
    <property type="entry name" value="Phosphatidylinositol 3-kinase Catalytic Subunit, Chain A, domain 1"/>
    <property type="match status" value="1"/>
</dbReference>
<dbReference type="Pfam" id="PF08059">
    <property type="entry name" value="SEP"/>
    <property type="match status" value="1"/>
</dbReference>
<dbReference type="GO" id="GO:0061025">
    <property type="term" value="P:membrane fusion"/>
    <property type="evidence" value="ECO:0007669"/>
    <property type="project" value="TreeGrafter"/>
</dbReference>
<dbReference type="InterPro" id="IPR012989">
    <property type="entry name" value="SEP_domain"/>
</dbReference>
<evidence type="ECO:0008006" key="6">
    <source>
        <dbReference type="Google" id="ProtNLM"/>
    </source>
</evidence>
<accession>A0A8J8P4N0</accession>
<dbReference type="EMBL" id="RRYP01000667">
    <property type="protein sequence ID" value="TNV87027.1"/>
    <property type="molecule type" value="Genomic_DNA"/>
</dbReference>
<dbReference type="CDD" id="cd01770">
    <property type="entry name" value="UBX_UBXN2"/>
    <property type="match status" value="1"/>
</dbReference>
<dbReference type="Pfam" id="PF00789">
    <property type="entry name" value="UBX"/>
    <property type="match status" value="1"/>
</dbReference>
<dbReference type="Gene3D" id="3.30.420.210">
    <property type="entry name" value="SEP domain"/>
    <property type="match status" value="1"/>
</dbReference>
<evidence type="ECO:0000259" key="3">
    <source>
        <dbReference type="PROSITE" id="PS51399"/>
    </source>
</evidence>
<dbReference type="GO" id="GO:0000045">
    <property type="term" value="P:autophagosome assembly"/>
    <property type="evidence" value="ECO:0007669"/>
    <property type="project" value="TreeGrafter"/>
</dbReference>
<feature type="compositionally biased region" description="Basic and acidic residues" evidence="1">
    <location>
        <begin position="1"/>
        <end position="25"/>
    </location>
</feature>
<dbReference type="GO" id="GO:0007030">
    <property type="term" value="P:Golgi organization"/>
    <property type="evidence" value="ECO:0007669"/>
    <property type="project" value="TreeGrafter"/>
</dbReference>
<sequence length="214" mass="23254">MAVEHPDDIDGIVEKAKQGGRDHASQGKGGPPKTELKITLYSNGFIVGENGPFRQYDAPENKQFMKELNEGYVPQEIRGQYKEGVSVGLEDRRKDEYIPPPPPKYVAYSGAGVSMGGVQGQGLSVDKSAGGLPPIDESKPKTTIQIRFHNGEKASITINTDRRVSDIHEYIMNAAPVDGDYQLVFGFPPKPLSDPSKTIEEAGLKSASITQKIV</sequence>
<dbReference type="InterPro" id="IPR029071">
    <property type="entry name" value="Ubiquitin-like_domsf"/>
</dbReference>
<gene>
    <name evidence="4" type="ORF">FGO68_gene1593</name>
</gene>
<dbReference type="PROSITE" id="PS51399">
    <property type="entry name" value="SEP"/>
    <property type="match status" value="1"/>
</dbReference>
<dbReference type="InterPro" id="IPR001012">
    <property type="entry name" value="UBX_dom"/>
</dbReference>
<feature type="region of interest" description="Disordered" evidence="1">
    <location>
        <begin position="1"/>
        <end position="34"/>
    </location>
</feature>
<proteinExistence type="predicted"/>
<dbReference type="GO" id="GO:0005829">
    <property type="term" value="C:cytosol"/>
    <property type="evidence" value="ECO:0007669"/>
    <property type="project" value="TreeGrafter"/>
</dbReference>
<dbReference type="AlphaFoldDB" id="A0A8J8P4N0"/>
<name>A0A8J8P4N0_HALGN</name>
<dbReference type="Proteomes" id="UP000785679">
    <property type="component" value="Unassembled WGS sequence"/>
</dbReference>
<protein>
    <recommendedName>
        <fullName evidence="6">UBX domain-containing protein</fullName>
    </recommendedName>
</protein>
<dbReference type="PROSITE" id="PS50033">
    <property type="entry name" value="UBX"/>
    <property type="match status" value="1"/>
</dbReference>
<dbReference type="GO" id="GO:0005634">
    <property type="term" value="C:nucleus"/>
    <property type="evidence" value="ECO:0007669"/>
    <property type="project" value="TreeGrafter"/>
</dbReference>
<feature type="domain" description="UBX" evidence="2">
    <location>
        <begin position="137"/>
        <end position="212"/>
    </location>
</feature>
<dbReference type="PANTHER" id="PTHR23333">
    <property type="entry name" value="UBX DOMAIN CONTAINING PROTEIN"/>
    <property type="match status" value="1"/>
</dbReference>
<reference evidence="4" key="1">
    <citation type="submission" date="2019-06" db="EMBL/GenBank/DDBJ databases">
        <authorList>
            <person name="Zheng W."/>
        </authorList>
    </citation>
    <scope>NUCLEOTIDE SEQUENCE</scope>
    <source>
        <strain evidence="4">QDHG01</strain>
    </source>
</reference>
<evidence type="ECO:0000256" key="1">
    <source>
        <dbReference type="SAM" id="MobiDB-lite"/>
    </source>
</evidence>